<accession>A0A418VL41</accession>
<evidence type="ECO:0000313" key="1">
    <source>
        <dbReference type="EMBL" id="RJF76834.1"/>
    </source>
</evidence>
<reference evidence="1 2" key="1">
    <citation type="submission" date="2018-09" db="EMBL/GenBank/DDBJ databases">
        <authorList>
            <person name="Zhu H."/>
        </authorList>
    </citation>
    <scope>NUCLEOTIDE SEQUENCE [LARGE SCALE GENOMIC DNA]</scope>
    <source>
        <strain evidence="1 2">K2W22B-5</strain>
    </source>
</reference>
<dbReference type="EMBL" id="QYUL01000006">
    <property type="protein sequence ID" value="RJF76834.1"/>
    <property type="molecule type" value="Genomic_DNA"/>
</dbReference>
<protein>
    <submittedName>
        <fullName evidence="1">Uncharacterized protein</fullName>
    </submittedName>
</protein>
<evidence type="ECO:0000313" key="2">
    <source>
        <dbReference type="Proteomes" id="UP000283458"/>
    </source>
</evidence>
<gene>
    <name evidence="1" type="ORF">D3877_28540</name>
</gene>
<name>A0A418VL41_9PROT</name>
<comment type="caution">
    <text evidence="1">The sequence shown here is derived from an EMBL/GenBank/DDBJ whole genome shotgun (WGS) entry which is preliminary data.</text>
</comment>
<sequence length="206" mass="21879">MLFGLAGLALASSRLPVEWLMLQAPASSAQTVPVGFADALSDAAASPGAARGAATAARLRLAALPDPAHRAEREAALSAAVADLHRALLGAPADAEIWERLAFVEYARHQPLEAARAWRMAIVAGTFNPSAMPRRLQSGFALWPFMDADGRESMNRFVWSFFAWGPGTVTELTARFGAAAIVRQGLAADPAVVADFDRRLAAFKKP</sequence>
<organism evidence="1 2">
    <name type="scientific">Azospirillum cavernae</name>
    <dbReference type="NCBI Taxonomy" id="2320860"/>
    <lineage>
        <taxon>Bacteria</taxon>
        <taxon>Pseudomonadati</taxon>
        <taxon>Pseudomonadota</taxon>
        <taxon>Alphaproteobacteria</taxon>
        <taxon>Rhodospirillales</taxon>
        <taxon>Azospirillaceae</taxon>
        <taxon>Azospirillum</taxon>
    </lineage>
</organism>
<keyword evidence="2" id="KW-1185">Reference proteome</keyword>
<dbReference type="AlphaFoldDB" id="A0A418VL41"/>
<proteinExistence type="predicted"/>
<dbReference type="Proteomes" id="UP000283458">
    <property type="component" value="Unassembled WGS sequence"/>
</dbReference>